<keyword evidence="2" id="KW-1185">Reference proteome</keyword>
<evidence type="ECO:0000313" key="2">
    <source>
        <dbReference type="Proteomes" id="UP000805193"/>
    </source>
</evidence>
<organism evidence="1 2">
    <name type="scientific">Ixodes persulcatus</name>
    <name type="common">Taiga tick</name>
    <dbReference type="NCBI Taxonomy" id="34615"/>
    <lineage>
        <taxon>Eukaryota</taxon>
        <taxon>Metazoa</taxon>
        <taxon>Ecdysozoa</taxon>
        <taxon>Arthropoda</taxon>
        <taxon>Chelicerata</taxon>
        <taxon>Arachnida</taxon>
        <taxon>Acari</taxon>
        <taxon>Parasitiformes</taxon>
        <taxon>Ixodida</taxon>
        <taxon>Ixodoidea</taxon>
        <taxon>Ixodidae</taxon>
        <taxon>Ixodinae</taxon>
        <taxon>Ixodes</taxon>
    </lineage>
</organism>
<proteinExistence type="predicted"/>
<reference evidence="1 2" key="1">
    <citation type="journal article" date="2020" name="Cell">
        <title>Large-Scale Comparative Analyses of Tick Genomes Elucidate Their Genetic Diversity and Vector Capacities.</title>
        <authorList>
            <consortium name="Tick Genome and Microbiome Consortium (TIGMIC)"/>
            <person name="Jia N."/>
            <person name="Wang J."/>
            <person name="Shi W."/>
            <person name="Du L."/>
            <person name="Sun Y."/>
            <person name="Zhan W."/>
            <person name="Jiang J.F."/>
            <person name="Wang Q."/>
            <person name="Zhang B."/>
            <person name="Ji P."/>
            <person name="Bell-Sakyi L."/>
            <person name="Cui X.M."/>
            <person name="Yuan T.T."/>
            <person name="Jiang B.G."/>
            <person name="Yang W.F."/>
            <person name="Lam T.T."/>
            <person name="Chang Q.C."/>
            <person name="Ding S.J."/>
            <person name="Wang X.J."/>
            <person name="Zhu J.G."/>
            <person name="Ruan X.D."/>
            <person name="Zhao L."/>
            <person name="Wei J.T."/>
            <person name="Ye R.Z."/>
            <person name="Que T.C."/>
            <person name="Du C.H."/>
            <person name="Zhou Y.H."/>
            <person name="Cheng J.X."/>
            <person name="Dai P.F."/>
            <person name="Guo W.B."/>
            <person name="Han X.H."/>
            <person name="Huang E.J."/>
            <person name="Li L.F."/>
            <person name="Wei W."/>
            <person name="Gao Y.C."/>
            <person name="Liu J.Z."/>
            <person name="Shao H.Z."/>
            <person name="Wang X."/>
            <person name="Wang C.C."/>
            <person name="Yang T.C."/>
            <person name="Huo Q.B."/>
            <person name="Li W."/>
            <person name="Chen H.Y."/>
            <person name="Chen S.E."/>
            <person name="Zhou L.G."/>
            <person name="Ni X.B."/>
            <person name="Tian J.H."/>
            <person name="Sheng Y."/>
            <person name="Liu T."/>
            <person name="Pan Y.S."/>
            <person name="Xia L.Y."/>
            <person name="Li J."/>
            <person name="Zhao F."/>
            <person name="Cao W.C."/>
        </authorList>
    </citation>
    <scope>NUCLEOTIDE SEQUENCE [LARGE SCALE GENOMIC DNA]</scope>
    <source>
        <strain evidence="1">Iper-2018</strain>
    </source>
</reference>
<comment type="caution">
    <text evidence="1">The sequence shown here is derived from an EMBL/GenBank/DDBJ whole genome shotgun (WGS) entry which is preliminary data.</text>
</comment>
<gene>
    <name evidence="1" type="ORF">HPB47_013866</name>
</gene>
<sequence length="331" mass="36475">MKDGGQTSRQPASRTTSHPSSRSQSDHGLTGTPAQDADELVLRIYIQTAKMTHNEERTHWIKEGAIGLGVGVLYGVTNVCVGHPFDTIKTKMQAQAGFESCSMYQSFRKTLKTGGVVGLYRGCVPPLLGSGIYRSVQFAVFEAAYTYLDGSVAKSEIPFTAGLQTRVVVGGVIASTARAIIECPLEYAKISRQIGQTWTLRKVYTGFGVTWLRTVGLMTSYFIFLDSGRRHFNDYFQRPLLGPFLISGLAATAAWWIVWPLEYMKSQVQGHYGKNVSLLQRMRSVYSEKGGFAAMYRGLAPGSIRSFVANGTSMIVMSYAQRKVTELGLRD</sequence>
<evidence type="ECO:0000313" key="1">
    <source>
        <dbReference type="EMBL" id="KAG0444371.1"/>
    </source>
</evidence>
<protein>
    <submittedName>
        <fullName evidence="1">Uncharacterized protein</fullName>
    </submittedName>
</protein>
<dbReference type="Proteomes" id="UP000805193">
    <property type="component" value="Unassembled WGS sequence"/>
</dbReference>
<dbReference type="EMBL" id="JABSTQ010002118">
    <property type="protein sequence ID" value="KAG0444371.1"/>
    <property type="molecule type" value="Genomic_DNA"/>
</dbReference>
<name>A0AC60QXF6_IXOPE</name>
<accession>A0AC60QXF6</accession>